<proteinExistence type="predicted"/>
<gene>
    <name evidence="1" type="ORF">L6164_012408</name>
</gene>
<keyword evidence="2" id="KW-1185">Reference proteome</keyword>
<organism evidence="1 2">
    <name type="scientific">Bauhinia variegata</name>
    <name type="common">Purple orchid tree</name>
    <name type="synonym">Phanera variegata</name>
    <dbReference type="NCBI Taxonomy" id="167791"/>
    <lineage>
        <taxon>Eukaryota</taxon>
        <taxon>Viridiplantae</taxon>
        <taxon>Streptophyta</taxon>
        <taxon>Embryophyta</taxon>
        <taxon>Tracheophyta</taxon>
        <taxon>Spermatophyta</taxon>
        <taxon>Magnoliopsida</taxon>
        <taxon>eudicotyledons</taxon>
        <taxon>Gunneridae</taxon>
        <taxon>Pentapetalae</taxon>
        <taxon>rosids</taxon>
        <taxon>fabids</taxon>
        <taxon>Fabales</taxon>
        <taxon>Fabaceae</taxon>
        <taxon>Cercidoideae</taxon>
        <taxon>Cercideae</taxon>
        <taxon>Bauhiniinae</taxon>
        <taxon>Bauhinia</taxon>
    </lineage>
</organism>
<protein>
    <submittedName>
        <fullName evidence="1">Uncharacterized protein</fullName>
    </submittedName>
</protein>
<name>A0ACB9PCV0_BAUVA</name>
<comment type="caution">
    <text evidence="1">The sequence shown here is derived from an EMBL/GenBank/DDBJ whole genome shotgun (WGS) entry which is preliminary data.</text>
</comment>
<reference evidence="1 2" key="1">
    <citation type="journal article" date="2022" name="DNA Res.">
        <title>Chromosomal-level genome assembly of the orchid tree Bauhinia variegata (Leguminosae; Cercidoideae) supports the allotetraploid origin hypothesis of Bauhinia.</title>
        <authorList>
            <person name="Zhong Y."/>
            <person name="Chen Y."/>
            <person name="Zheng D."/>
            <person name="Pang J."/>
            <person name="Liu Y."/>
            <person name="Luo S."/>
            <person name="Meng S."/>
            <person name="Qian L."/>
            <person name="Wei D."/>
            <person name="Dai S."/>
            <person name="Zhou R."/>
        </authorList>
    </citation>
    <scope>NUCLEOTIDE SEQUENCE [LARGE SCALE GENOMIC DNA]</scope>
    <source>
        <strain evidence="1">BV-YZ2020</strain>
    </source>
</reference>
<dbReference type="Proteomes" id="UP000828941">
    <property type="component" value="Chromosome 5"/>
</dbReference>
<evidence type="ECO:0000313" key="2">
    <source>
        <dbReference type="Proteomes" id="UP000828941"/>
    </source>
</evidence>
<accession>A0ACB9PCV0</accession>
<dbReference type="EMBL" id="CM039430">
    <property type="protein sequence ID" value="KAI4345271.1"/>
    <property type="molecule type" value="Genomic_DNA"/>
</dbReference>
<evidence type="ECO:0000313" key="1">
    <source>
        <dbReference type="EMBL" id="KAI4345271.1"/>
    </source>
</evidence>
<sequence>MLLFIRYRSTVIQTGIISNIPLDSILSPVTRQLFVKSFSDREVYYSNVRIGVLSREGKIDAARKLFDKMPTKDVVTWNSMLTGYWQNGFLQVSKRLFEVMPVKNVVSWNSMIAGCVENEMVDEAFNYFLAMPEKNTASYNAMISGFVKFDRMQEAYKLFQEMPSRNVISYTAMIDGYARNGDMERSRALFDVMPRKNAVSWTVMISGLVENGYFVEARKLFEQMPDKNIVAMTAMLTGYCKEGMIKEARILFEEIPCRDLVSWNVMITGYAQNGCGEEALRLFSQMIKTGMQPDELTFVSIFIACSSLASLEEGRQAHSLIIKHGFESSLSVCNALVSMYSKCGGILESELAFAQISHPDIVSWNTIIAAFAQHGLYGKAVTYFNQMVTVGVQPDGITFLSLLSTCGHAGKVDESMYFFNLMIHNYGVPPRSEHYACMVDIMSRAGQFHKACKIIEEMPFAAESSIWGALLSSCSIHLNVELGELAARRILDLDPNGSGAYVMLSNLYAAAGKWKEVNRVRIMMREQGVQKKKAYSWMQIGNDIHHFLGGDASHPNISDIHNELRRITLHMKVMGDTKEIFFLEAVN</sequence>